<dbReference type="Proteomes" id="UP000663848">
    <property type="component" value="Unassembled WGS sequence"/>
</dbReference>
<dbReference type="Proteomes" id="UP000663833">
    <property type="component" value="Unassembled WGS sequence"/>
</dbReference>
<evidence type="ECO:0000259" key="2">
    <source>
        <dbReference type="PROSITE" id="PS50106"/>
    </source>
</evidence>
<dbReference type="GO" id="GO:0005886">
    <property type="term" value="C:plasma membrane"/>
    <property type="evidence" value="ECO:0007669"/>
    <property type="project" value="TreeGrafter"/>
</dbReference>
<evidence type="ECO:0000313" key="4">
    <source>
        <dbReference type="EMBL" id="CAF3209677.1"/>
    </source>
</evidence>
<evidence type="ECO:0000313" key="12">
    <source>
        <dbReference type="Proteomes" id="UP000663873"/>
    </source>
</evidence>
<dbReference type="SUPFAM" id="SSF49562">
    <property type="entry name" value="C2 domain (Calcium/lipid-binding domain, CaLB)"/>
    <property type="match status" value="1"/>
</dbReference>
<dbReference type="InterPro" id="IPR001478">
    <property type="entry name" value="PDZ"/>
</dbReference>
<dbReference type="EMBL" id="CAJOBQ010000038">
    <property type="protein sequence ID" value="CAF4227394.1"/>
    <property type="molecule type" value="Genomic_DNA"/>
</dbReference>
<dbReference type="EMBL" id="CAJOBO010000139">
    <property type="protein sequence ID" value="CAF4140383.1"/>
    <property type="molecule type" value="Genomic_DNA"/>
</dbReference>
<dbReference type="EMBL" id="CAJOBR010002255">
    <property type="protein sequence ID" value="CAF4668438.1"/>
    <property type="molecule type" value="Genomic_DNA"/>
</dbReference>
<proteinExistence type="predicted"/>
<evidence type="ECO:0000313" key="7">
    <source>
        <dbReference type="EMBL" id="CAF4140383.1"/>
    </source>
</evidence>
<dbReference type="Gene3D" id="2.60.40.150">
    <property type="entry name" value="C2 domain"/>
    <property type="match status" value="1"/>
</dbReference>
<dbReference type="InterPro" id="IPR035892">
    <property type="entry name" value="C2_domain_sf"/>
</dbReference>
<accession>A0A819XGA7</accession>
<dbReference type="EMBL" id="CAJNYU010000609">
    <property type="protein sequence ID" value="CAF3376170.1"/>
    <property type="molecule type" value="Genomic_DNA"/>
</dbReference>
<dbReference type="Pfam" id="PF00168">
    <property type="entry name" value="C2"/>
    <property type="match status" value="1"/>
</dbReference>
<dbReference type="EMBL" id="CAJOBP010007029">
    <property type="protein sequence ID" value="CAF4505906.1"/>
    <property type="molecule type" value="Genomic_DNA"/>
</dbReference>
<dbReference type="GO" id="GO:0005634">
    <property type="term" value="C:nucleus"/>
    <property type="evidence" value="ECO:0007669"/>
    <property type="project" value="TreeGrafter"/>
</dbReference>
<evidence type="ECO:0000313" key="8">
    <source>
        <dbReference type="EMBL" id="CAF4227394.1"/>
    </source>
</evidence>
<evidence type="ECO:0000313" key="9">
    <source>
        <dbReference type="EMBL" id="CAF4505906.1"/>
    </source>
</evidence>
<gene>
    <name evidence="6" type="ORF">FME351_LOCUS6799</name>
    <name evidence="5" type="ORF">GRG538_LOCUS5574</name>
    <name evidence="7" type="ORF">HFQ381_LOCUS3727</name>
    <name evidence="3" type="ORF">LUA448_LOCUS2565</name>
    <name evidence="10" type="ORF">QYT958_LOCUS15908</name>
    <name evidence="4" type="ORF">TIS948_LOCUS13064</name>
    <name evidence="8" type="ORF">TSG867_LOCUS1660</name>
    <name evidence="9" type="ORF">UJA718_LOCUS26658</name>
</gene>
<dbReference type="InterPro" id="IPR036034">
    <property type="entry name" value="PDZ_sf"/>
</dbReference>
<name>A0A819XGA7_9BILA</name>
<feature type="domain" description="PDZ" evidence="2">
    <location>
        <begin position="205"/>
        <end position="283"/>
    </location>
</feature>
<dbReference type="PROSITE" id="PS50106">
    <property type="entry name" value="PDZ"/>
    <property type="match status" value="1"/>
</dbReference>
<evidence type="ECO:0000313" key="5">
    <source>
        <dbReference type="EMBL" id="CAF3351589.1"/>
    </source>
</evidence>
<dbReference type="SMART" id="SM00239">
    <property type="entry name" value="C2"/>
    <property type="match status" value="1"/>
</dbReference>
<feature type="domain" description="C2" evidence="1">
    <location>
        <begin position="53"/>
        <end position="168"/>
    </location>
</feature>
<dbReference type="Pfam" id="PF00595">
    <property type="entry name" value="PDZ"/>
    <property type="match status" value="1"/>
</dbReference>
<keyword evidence="12" id="KW-1185">Reference proteome</keyword>
<dbReference type="OrthoDB" id="2272012at2759"/>
<dbReference type="SMART" id="SM00228">
    <property type="entry name" value="PDZ"/>
    <property type="match status" value="1"/>
</dbReference>
<sequence length="381" mass="42882">MNFAPQIDINRQENLFDSPNLVHFINKTLDSPNYPRIAITRKLTNMNEQKRSTSGVIQLSLITSDNHLSLNILQVKGIQSCSSSILVKMTLIPDRKPLECHTRAVSNLNGSGIFNEKFTFEINNDDINKRLCFSVYNYEQGKNQFHFQGCLSFGIRNTLKKQKIRGWFYLLQEDIGELRHKQVSNHDEKHVTKINRDIADLEEHQFIISRGSTHSFGFTVVGDSPTFIGKVSENSPAALCGLKSGDYIVKVNGQNVSRAQQRTVSNLIKHAKHSVTLDIHRYPSVPVNREFFSLVSSTDTVSTENSSTCSDLSIPCYNRNTMSSSLSTASNRQFVDLAQLGHYIEPKPFIRQTTNNTGKPFYQVTNSSVLAVKGSPTNTFV</sequence>
<evidence type="ECO:0000259" key="1">
    <source>
        <dbReference type="PROSITE" id="PS50004"/>
    </source>
</evidence>
<evidence type="ECO:0000313" key="3">
    <source>
        <dbReference type="EMBL" id="CAF3206966.1"/>
    </source>
</evidence>
<dbReference type="Proteomes" id="UP000663862">
    <property type="component" value="Unassembled WGS sequence"/>
</dbReference>
<dbReference type="Proteomes" id="UP000663825">
    <property type="component" value="Unassembled WGS sequence"/>
</dbReference>
<dbReference type="Proteomes" id="UP000663872">
    <property type="component" value="Unassembled WGS sequence"/>
</dbReference>
<dbReference type="Proteomes" id="UP000663873">
    <property type="component" value="Unassembled WGS sequence"/>
</dbReference>
<dbReference type="InterPro" id="IPR000008">
    <property type="entry name" value="C2_dom"/>
</dbReference>
<dbReference type="SUPFAM" id="SSF50156">
    <property type="entry name" value="PDZ domain-like"/>
    <property type="match status" value="1"/>
</dbReference>
<dbReference type="PANTHER" id="PTHR46848:SF1">
    <property type="entry name" value="REGULATOR OF G-PROTEIN SIGNALING 3"/>
    <property type="match status" value="1"/>
</dbReference>
<evidence type="ECO:0000313" key="10">
    <source>
        <dbReference type="EMBL" id="CAF4668438.1"/>
    </source>
</evidence>
<dbReference type="EMBL" id="CAJNXB010002013">
    <property type="protein sequence ID" value="CAF3209677.1"/>
    <property type="molecule type" value="Genomic_DNA"/>
</dbReference>
<dbReference type="PANTHER" id="PTHR46848">
    <property type="entry name" value="REGULATOR OF G-PROTEIN SIGNALING 3"/>
    <property type="match status" value="1"/>
</dbReference>
<dbReference type="EMBL" id="CAJNYT010000485">
    <property type="protein sequence ID" value="CAF3351589.1"/>
    <property type="molecule type" value="Genomic_DNA"/>
</dbReference>
<dbReference type="Proteomes" id="UP000663851">
    <property type="component" value="Unassembled WGS sequence"/>
</dbReference>
<evidence type="ECO:0000313" key="6">
    <source>
        <dbReference type="EMBL" id="CAF3376170.1"/>
    </source>
</evidence>
<dbReference type="EMBL" id="CAJNYD010000068">
    <property type="protein sequence ID" value="CAF3206966.1"/>
    <property type="molecule type" value="Genomic_DNA"/>
</dbReference>
<comment type="caution">
    <text evidence="7">The sequence shown here is derived from an EMBL/GenBank/DDBJ whole genome shotgun (WGS) entry which is preliminary data.</text>
</comment>
<evidence type="ECO:0000313" key="11">
    <source>
        <dbReference type="Proteomes" id="UP000663851"/>
    </source>
</evidence>
<dbReference type="PROSITE" id="PS50004">
    <property type="entry name" value="C2"/>
    <property type="match status" value="1"/>
</dbReference>
<dbReference type="AlphaFoldDB" id="A0A819XGA7"/>
<reference evidence="7" key="1">
    <citation type="submission" date="2021-02" db="EMBL/GenBank/DDBJ databases">
        <authorList>
            <person name="Nowell W R."/>
        </authorList>
    </citation>
    <scope>NUCLEOTIDE SEQUENCE</scope>
</reference>
<protein>
    <submittedName>
        <fullName evidence="7">Uncharacterized protein</fullName>
    </submittedName>
</protein>
<organism evidence="7 11">
    <name type="scientific">Rotaria socialis</name>
    <dbReference type="NCBI Taxonomy" id="392032"/>
    <lineage>
        <taxon>Eukaryota</taxon>
        <taxon>Metazoa</taxon>
        <taxon>Spiralia</taxon>
        <taxon>Gnathifera</taxon>
        <taxon>Rotifera</taxon>
        <taxon>Eurotatoria</taxon>
        <taxon>Bdelloidea</taxon>
        <taxon>Philodinida</taxon>
        <taxon>Philodinidae</taxon>
        <taxon>Rotaria</taxon>
    </lineage>
</organism>
<dbReference type="Gene3D" id="2.30.42.10">
    <property type="match status" value="1"/>
</dbReference>
<dbReference type="Proteomes" id="UP000663869">
    <property type="component" value="Unassembled WGS sequence"/>
</dbReference>